<name>A0A1J4MNI0_9CRYT</name>
<evidence type="ECO:0000313" key="2">
    <source>
        <dbReference type="Proteomes" id="UP000186804"/>
    </source>
</evidence>
<gene>
    <name evidence="1" type="ORF">cand_030380</name>
</gene>
<comment type="caution">
    <text evidence="1">The sequence shown here is derived from an EMBL/GenBank/DDBJ whole genome shotgun (WGS) entry which is preliminary data.</text>
</comment>
<keyword evidence="2" id="KW-1185">Reference proteome</keyword>
<proteinExistence type="predicted"/>
<dbReference type="EMBL" id="LRBS01000085">
    <property type="protein sequence ID" value="OII75793.1"/>
    <property type="molecule type" value="Genomic_DNA"/>
</dbReference>
<dbReference type="VEuPathDB" id="CryptoDB:cand_030380"/>
<accession>A0A1J4MNI0</accession>
<dbReference type="AlphaFoldDB" id="A0A1J4MNI0"/>
<sequence length="325" mass="35934">MFLIERALNIFSFVYTVEARHQATEMALGVASIVSSNSHNATSAKPNNPRFIPNNLQITIPASKLELNQQDNTMYKIPSKGPPLQEKIPTISEQWTTPTGSISSPSSLKTPIPTLKAPESPISVTKELVEQVTLQYGPAVSSNSSFVSQTSPSRAIRFIPNNSPKTVIPNERTMKYQYCTTNPSIPSSSPRYIRINSNLVDHSVHLTKRNNEGVNIWNSTTGSSSPETFRAVSPNFQQYPIQTQKVNLQSPAPDLIKGAMNPQFTVVPNPSINQYLDHITTRKAVSPMEILPPASPSYKRNVIPNVRHFSINTVVPHAAMQSQYK</sequence>
<dbReference type="OrthoDB" id="342662at2759"/>
<dbReference type="RefSeq" id="XP_067067639.1">
    <property type="nucleotide sequence ID" value="XM_067213265.1"/>
</dbReference>
<organism evidence="1 2">
    <name type="scientific">Cryptosporidium andersoni</name>
    <dbReference type="NCBI Taxonomy" id="117008"/>
    <lineage>
        <taxon>Eukaryota</taxon>
        <taxon>Sar</taxon>
        <taxon>Alveolata</taxon>
        <taxon>Apicomplexa</taxon>
        <taxon>Conoidasida</taxon>
        <taxon>Coccidia</taxon>
        <taxon>Eucoccidiorida</taxon>
        <taxon>Eimeriorina</taxon>
        <taxon>Cryptosporidiidae</taxon>
        <taxon>Cryptosporidium</taxon>
    </lineage>
</organism>
<dbReference type="Proteomes" id="UP000186804">
    <property type="component" value="Unassembled WGS sequence"/>
</dbReference>
<protein>
    <submittedName>
        <fullName evidence="1">Uncharacterized protein</fullName>
    </submittedName>
</protein>
<dbReference type="GeneID" id="92367222"/>
<evidence type="ECO:0000313" key="1">
    <source>
        <dbReference type="EMBL" id="OII75793.1"/>
    </source>
</evidence>
<reference evidence="1 2" key="1">
    <citation type="submission" date="2016-10" db="EMBL/GenBank/DDBJ databases">
        <title>Reductive evolution of mitochondrial metabolism and differential evolution of invasion-related proteins in Cryptosporidium.</title>
        <authorList>
            <person name="Liu S."/>
            <person name="Roellig D.M."/>
            <person name="Guo Y."/>
            <person name="Li N."/>
            <person name="Frace M.A."/>
            <person name="Tang K."/>
            <person name="Zhang L."/>
            <person name="Feng Y."/>
            <person name="Xiao L."/>
        </authorList>
    </citation>
    <scope>NUCLEOTIDE SEQUENCE [LARGE SCALE GENOMIC DNA]</scope>
    <source>
        <strain evidence="1">30847</strain>
    </source>
</reference>